<dbReference type="HOGENOM" id="CLU_2381377_0_0_3"/>
<protein>
    <submittedName>
        <fullName evidence="1">Uncharacterized protein</fullName>
    </submittedName>
</protein>
<dbReference type="OrthoDB" id="288409at2"/>
<sequence>MPKPRFQFYEIVRVVSTQPELAEIHGERGAILGMSEDDQGTFGYAVFIYRYEICWSLTEDELEATGEFSRREEFYDDNSIRVQVDEQGRGWIVD</sequence>
<organism evidence="1">
    <name type="scientific">Cyanothece sp. (strain PCC 7425 / ATCC 29141)</name>
    <dbReference type="NCBI Taxonomy" id="395961"/>
    <lineage>
        <taxon>Bacteria</taxon>
        <taxon>Bacillati</taxon>
        <taxon>Cyanobacteriota</taxon>
        <taxon>Cyanophyceae</taxon>
        <taxon>Gomontiellales</taxon>
        <taxon>Cyanothecaceae</taxon>
        <taxon>Cyanothece</taxon>
    </lineage>
</organism>
<reference evidence="1" key="1">
    <citation type="submission" date="2009-01" db="EMBL/GenBank/DDBJ databases">
        <title>Complete sequence of chromosome Cyanothece sp. PCC 7425.</title>
        <authorList>
            <consortium name="US DOE Joint Genome Institute"/>
            <person name="Lucas S."/>
            <person name="Copeland A."/>
            <person name="Lapidus A."/>
            <person name="Glavina del Rio T."/>
            <person name="Dalin E."/>
            <person name="Tice H."/>
            <person name="Bruce D."/>
            <person name="Goodwin L."/>
            <person name="Pitluck S."/>
            <person name="Sims D."/>
            <person name="Meineke L."/>
            <person name="Brettin T."/>
            <person name="Detter J.C."/>
            <person name="Han C."/>
            <person name="Larimer F."/>
            <person name="Land M."/>
            <person name="Hauser L."/>
            <person name="Kyrpides N."/>
            <person name="Ovchinnikova G."/>
            <person name="Liberton M."/>
            <person name="Stoeckel J."/>
            <person name="Banerjee A."/>
            <person name="Singh A."/>
            <person name="Page L."/>
            <person name="Sato H."/>
            <person name="Zhao L."/>
            <person name="Sherman L."/>
            <person name="Pakrasi H."/>
            <person name="Richardson P."/>
        </authorList>
    </citation>
    <scope>NUCLEOTIDE SEQUENCE</scope>
    <source>
        <strain evidence="1">PCC 7425</strain>
    </source>
</reference>
<gene>
    <name evidence="1" type="ordered locus">Cyan7425_3224</name>
</gene>
<dbReference type="Pfam" id="PF15591">
    <property type="entry name" value="Imm31"/>
    <property type="match status" value="1"/>
</dbReference>
<proteinExistence type="predicted"/>
<dbReference type="EMBL" id="CP001344">
    <property type="protein sequence ID" value="ACL45552.1"/>
    <property type="molecule type" value="Genomic_DNA"/>
</dbReference>
<evidence type="ECO:0000313" key="1">
    <source>
        <dbReference type="EMBL" id="ACL45552.1"/>
    </source>
</evidence>
<accession>B8HNW5</accession>
<dbReference type="InterPro" id="IPR028200">
    <property type="entry name" value="Imm31"/>
</dbReference>
<name>B8HNW5_CYAP4</name>
<dbReference type="KEGG" id="cyn:Cyan7425_3224"/>
<dbReference type="AlphaFoldDB" id="B8HNW5"/>
<dbReference type="eggNOG" id="ENOG502ZVHN">
    <property type="taxonomic scope" value="Bacteria"/>
</dbReference>